<reference evidence="1" key="1">
    <citation type="submission" date="2025-08" db="UniProtKB">
        <authorList>
            <consortium name="Ensembl"/>
        </authorList>
    </citation>
    <scope>IDENTIFICATION</scope>
</reference>
<dbReference type="SUPFAM" id="SSF56784">
    <property type="entry name" value="HAD-like"/>
    <property type="match status" value="1"/>
</dbReference>
<sequence>MVSHSELRKLVYSAHAACFDVDRTVIREEGIDELAKMCGYLLSSWDSCQANFCIFSRVGVSPYWPGWCQSLDLMIRLPRPPKMLGLQV</sequence>
<dbReference type="Gene3D" id="3.40.50.1000">
    <property type="entry name" value="HAD superfamily/HAD-like"/>
    <property type="match status" value="1"/>
</dbReference>
<dbReference type="InterPro" id="IPR036412">
    <property type="entry name" value="HAD-like_sf"/>
</dbReference>
<evidence type="ECO:0000313" key="1">
    <source>
        <dbReference type="Ensembl" id="ENSPTEP00000011214.1"/>
    </source>
</evidence>
<dbReference type="AlphaFoldDB" id="A0A8C9LL64"/>
<dbReference type="Ensembl" id="ENSPTET00000016932.1">
    <property type="protein sequence ID" value="ENSPTEP00000011214.1"/>
    <property type="gene ID" value="ENSPTEG00000012650.1"/>
</dbReference>
<accession>A0A8C9LL64</accession>
<keyword evidence="2" id="KW-1185">Reference proteome</keyword>
<dbReference type="Proteomes" id="UP000694416">
    <property type="component" value="Unplaced"/>
</dbReference>
<evidence type="ECO:0008006" key="3">
    <source>
        <dbReference type="Google" id="ProtNLM"/>
    </source>
</evidence>
<organism evidence="1 2">
    <name type="scientific">Piliocolobus tephrosceles</name>
    <name type="common">Ugandan red Colobus</name>
    <dbReference type="NCBI Taxonomy" id="591936"/>
    <lineage>
        <taxon>Eukaryota</taxon>
        <taxon>Metazoa</taxon>
        <taxon>Chordata</taxon>
        <taxon>Craniata</taxon>
        <taxon>Vertebrata</taxon>
        <taxon>Euteleostomi</taxon>
        <taxon>Mammalia</taxon>
        <taxon>Eutheria</taxon>
        <taxon>Euarchontoglires</taxon>
        <taxon>Primates</taxon>
        <taxon>Haplorrhini</taxon>
        <taxon>Catarrhini</taxon>
        <taxon>Cercopithecidae</taxon>
        <taxon>Colobinae</taxon>
        <taxon>Piliocolobus</taxon>
    </lineage>
</organism>
<protein>
    <recommendedName>
        <fullName evidence="3">Phosphoserine phosphatase</fullName>
    </recommendedName>
</protein>
<dbReference type="InterPro" id="IPR023214">
    <property type="entry name" value="HAD_sf"/>
</dbReference>
<evidence type="ECO:0000313" key="2">
    <source>
        <dbReference type="Proteomes" id="UP000694416"/>
    </source>
</evidence>
<reference evidence="1" key="2">
    <citation type="submission" date="2025-09" db="UniProtKB">
        <authorList>
            <consortium name="Ensembl"/>
        </authorList>
    </citation>
    <scope>IDENTIFICATION</scope>
</reference>
<name>A0A8C9LL64_9PRIM</name>
<proteinExistence type="predicted"/>